<dbReference type="EMBL" id="RXOF01000006">
    <property type="protein sequence ID" value="RTQ49685.1"/>
    <property type="molecule type" value="Genomic_DNA"/>
</dbReference>
<evidence type="ECO:0000313" key="9">
    <source>
        <dbReference type="Proteomes" id="UP000282184"/>
    </source>
</evidence>
<proteinExistence type="inferred from homology"/>
<gene>
    <name evidence="8" type="ORF">EJV47_12790</name>
</gene>
<reference evidence="8 9" key="1">
    <citation type="submission" date="2018-12" db="EMBL/GenBank/DDBJ databases">
        <title>Hymenobacter gummosus sp. nov., isolated from a spring.</title>
        <authorList>
            <person name="Nie L."/>
        </authorList>
    </citation>
    <scope>NUCLEOTIDE SEQUENCE [LARGE SCALE GENOMIC DNA]</scope>
    <source>
        <strain evidence="8 9">KCTC 52166</strain>
    </source>
</reference>
<dbReference type="Pfam" id="PF17189">
    <property type="entry name" value="Glyco_hydro_30C"/>
    <property type="match status" value="1"/>
</dbReference>
<dbReference type="RefSeq" id="WP_126693544.1">
    <property type="nucleotide sequence ID" value="NZ_RXOF01000006.1"/>
</dbReference>
<keyword evidence="4" id="KW-0326">Glycosidase</keyword>
<dbReference type="GO" id="GO:0006680">
    <property type="term" value="P:glucosylceramide catabolic process"/>
    <property type="evidence" value="ECO:0007669"/>
    <property type="project" value="TreeGrafter"/>
</dbReference>
<dbReference type="GO" id="GO:0016020">
    <property type="term" value="C:membrane"/>
    <property type="evidence" value="ECO:0007669"/>
    <property type="project" value="GOC"/>
</dbReference>
<evidence type="ECO:0000256" key="5">
    <source>
        <dbReference type="SAM" id="SignalP"/>
    </source>
</evidence>
<comment type="similarity">
    <text evidence="1 4">Belongs to the glycosyl hydrolase 30 family.</text>
</comment>
<feature type="domain" description="Glycosyl hydrolase family 30 beta sandwich" evidence="7">
    <location>
        <begin position="446"/>
        <end position="506"/>
    </location>
</feature>
<name>A0A3S0K5E2_9BACT</name>
<dbReference type="Pfam" id="PF02055">
    <property type="entry name" value="Glyco_hydro_30"/>
    <property type="match status" value="1"/>
</dbReference>
<keyword evidence="9" id="KW-1185">Reference proteome</keyword>
<dbReference type="Proteomes" id="UP000282184">
    <property type="component" value="Unassembled WGS sequence"/>
</dbReference>
<dbReference type="InterPro" id="IPR013780">
    <property type="entry name" value="Glyco_hydro_b"/>
</dbReference>
<evidence type="ECO:0000256" key="4">
    <source>
        <dbReference type="RuleBase" id="RU361188"/>
    </source>
</evidence>
<protein>
    <submittedName>
        <fullName evidence="8">Glycosyl hydrolase</fullName>
    </submittedName>
</protein>
<sequence length="508" mass="56317">MSTATSTWAAGLLLGAALLTGPASEAQTTKTKVKTKSAATKTTAAPAATGTYSAAGRQAQVYLTAQGTNSRMAATEKLSFREVGQPLETQPTVFVDPTHQYQTLVGIGGALTDAAAETFAKLPKAQQQELLRAYYSPTEGIGYTLARTNINSCDFSSDTYTYVADGDRELKTFNLQHDEKFKIPFIKQATAAAGGKLPLYVSPWSPPAWMKDSGSMLQGGKLRPEFRQAWANYYVKFIQGYEKLGLPVWGLTVQNEPMAKQKWESCIFTAEEERDFVKNFLGPTLHKSGMADKKLIGWDHNRDLAFQRAATLFDDPEASKYYWGLGYHWYETWTGSAMQFDNLRRVHETYPTKNLIFTEGCVENFKLDQVNDWKLGEKYGNSLINDFNAGTVAWTDWNVLLDETGGPNHVGNFCYAPVIADTKAGKLIYTNIYYYLGHFSKFVRPGARRIATASSRDVLQTTAFRNVDGSVAVVVMNQTDQEMPFQLWIKGQAAPVTSPAHSIMTLVL</sequence>
<feature type="chain" id="PRO_5018677512" evidence="5">
    <location>
        <begin position="26"/>
        <end position="508"/>
    </location>
</feature>
<dbReference type="GO" id="GO:0004348">
    <property type="term" value="F:glucosylceramidase activity"/>
    <property type="evidence" value="ECO:0007669"/>
    <property type="project" value="InterPro"/>
</dbReference>
<dbReference type="SUPFAM" id="SSF51445">
    <property type="entry name" value="(Trans)glycosidases"/>
    <property type="match status" value="1"/>
</dbReference>
<feature type="domain" description="Glycosyl hydrolase family 30 TIM-barrel" evidence="6">
    <location>
        <begin position="106"/>
        <end position="443"/>
    </location>
</feature>
<dbReference type="OrthoDB" id="9806701at2"/>
<evidence type="ECO:0000256" key="3">
    <source>
        <dbReference type="ARBA" id="ARBA00022801"/>
    </source>
</evidence>
<keyword evidence="3 4" id="KW-0378">Hydrolase</keyword>
<evidence type="ECO:0000259" key="6">
    <source>
        <dbReference type="Pfam" id="PF02055"/>
    </source>
</evidence>
<dbReference type="InterPro" id="IPR001139">
    <property type="entry name" value="Glyco_hydro_30"/>
</dbReference>
<dbReference type="InterPro" id="IPR033452">
    <property type="entry name" value="GH30_C"/>
</dbReference>
<evidence type="ECO:0000256" key="2">
    <source>
        <dbReference type="ARBA" id="ARBA00022729"/>
    </source>
</evidence>
<accession>A0A3S0K5E2</accession>
<evidence type="ECO:0000259" key="7">
    <source>
        <dbReference type="Pfam" id="PF17189"/>
    </source>
</evidence>
<keyword evidence="2 5" id="KW-0732">Signal</keyword>
<dbReference type="InterPro" id="IPR033453">
    <property type="entry name" value="Glyco_hydro_30_TIM-barrel"/>
</dbReference>
<dbReference type="AlphaFoldDB" id="A0A3S0K5E2"/>
<dbReference type="InterPro" id="IPR017853">
    <property type="entry name" value="GH"/>
</dbReference>
<evidence type="ECO:0000256" key="1">
    <source>
        <dbReference type="ARBA" id="ARBA00005382"/>
    </source>
</evidence>
<dbReference type="Gene3D" id="3.20.20.80">
    <property type="entry name" value="Glycosidases"/>
    <property type="match status" value="1"/>
</dbReference>
<comment type="caution">
    <text evidence="8">The sequence shown here is derived from an EMBL/GenBank/DDBJ whole genome shotgun (WGS) entry which is preliminary data.</text>
</comment>
<dbReference type="PANTHER" id="PTHR11069">
    <property type="entry name" value="GLUCOSYLCERAMIDASE"/>
    <property type="match status" value="1"/>
</dbReference>
<dbReference type="PANTHER" id="PTHR11069:SF23">
    <property type="entry name" value="LYSOSOMAL ACID GLUCOSYLCERAMIDASE"/>
    <property type="match status" value="1"/>
</dbReference>
<dbReference type="Gene3D" id="2.60.40.1180">
    <property type="entry name" value="Golgi alpha-mannosidase II"/>
    <property type="match status" value="1"/>
</dbReference>
<feature type="signal peptide" evidence="5">
    <location>
        <begin position="1"/>
        <end position="25"/>
    </location>
</feature>
<dbReference type="PRINTS" id="PR00843">
    <property type="entry name" value="GLHYDRLASE30"/>
</dbReference>
<evidence type="ECO:0000313" key="8">
    <source>
        <dbReference type="EMBL" id="RTQ49685.1"/>
    </source>
</evidence>
<organism evidence="8 9">
    <name type="scientific">Hymenobacter gummosus</name>
    <dbReference type="NCBI Taxonomy" id="1776032"/>
    <lineage>
        <taxon>Bacteria</taxon>
        <taxon>Pseudomonadati</taxon>
        <taxon>Bacteroidota</taxon>
        <taxon>Cytophagia</taxon>
        <taxon>Cytophagales</taxon>
        <taxon>Hymenobacteraceae</taxon>
        <taxon>Hymenobacter</taxon>
    </lineage>
</organism>